<name>R2P8H1_9ENTE</name>
<keyword evidence="5" id="KW-1185">Reference proteome</keyword>
<keyword evidence="1" id="KW-0812">Transmembrane</keyword>
<dbReference type="eggNOG" id="COG4420">
    <property type="taxonomic scope" value="Bacteria"/>
</dbReference>
<feature type="transmembrane region" description="Helical" evidence="1">
    <location>
        <begin position="135"/>
        <end position="157"/>
    </location>
</feature>
<dbReference type="PANTHER" id="PTHR41386:SF1">
    <property type="entry name" value="MEMBRANE PROTEIN"/>
    <property type="match status" value="1"/>
</dbReference>
<proteinExistence type="predicted"/>
<dbReference type="EMBL" id="AJAK01000007">
    <property type="protein sequence ID" value="EOH80602.1"/>
    <property type="molecule type" value="Genomic_DNA"/>
</dbReference>
<dbReference type="PATRIC" id="fig|1158601.3.peg.621"/>
<sequence>MTEDRSEKLCKISQLDKALQTFILKSDGQLSQQSLISYTSLLNFRIQYLSQQLKKEDTASKQFDHELKHKIRTEHAHTQNVNDALKSKETVGQRVADGIAKFGGSWTFIILFILVLIAWIILNTLPLFFEPFDKFPYILLNLALSCLAAIQAPIILMSQNRQADRDRVEADNDYEINLKSEVEIHLLHEKINYLMDTKWQHLIELQQLQIELLQELTAEQQHAKQTQEE</sequence>
<organism evidence="2 4">
    <name type="scientific">Enterococcus malodoratus ATCC 43197</name>
    <dbReference type="NCBI Taxonomy" id="1158601"/>
    <lineage>
        <taxon>Bacteria</taxon>
        <taxon>Bacillati</taxon>
        <taxon>Bacillota</taxon>
        <taxon>Bacilli</taxon>
        <taxon>Lactobacillales</taxon>
        <taxon>Enterococcaceae</taxon>
        <taxon>Enterococcus</taxon>
    </lineage>
</organism>
<dbReference type="PANTHER" id="PTHR41386">
    <property type="entry name" value="INTEGRAL MEMBRANE PROTEIN-RELATED"/>
    <property type="match status" value="1"/>
</dbReference>
<protein>
    <recommendedName>
        <fullName evidence="6">Cyclic nucleotide-binding protein</fullName>
    </recommendedName>
</protein>
<dbReference type="RefSeq" id="WP_010739522.1">
    <property type="nucleotide sequence ID" value="NZ_KB946249.1"/>
</dbReference>
<dbReference type="Proteomes" id="UP000013783">
    <property type="component" value="Unassembled WGS sequence"/>
</dbReference>
<dbReference type="Proteomes" id="UP000014148">
    <property type="component" value="Unassembled WGS sequence"/>
</dbReference>
<feature type="transmembrane region" description="Helical" evidence="1">
    <location>
        <begin position="108"/>
        <end position="129"/>
    </location>
</feature>
<keyword evidence="1" id="KW-0472">Membrane</keyword>
<dbReference type="STRING" id="71451.RV07_GL000602"/>
<dbReference type="OrthoDB" id="9795736at2"/>
<gene>
    <name evidence="3" type="ORF">I585_00571</name>
    <name evidence="2" type="ORF">UAI_00640</name>
</gene>
<evidence type="ECO:0000313" key="3">
    <source>
        <dbReference type="EMBL" id="EOT69111.1"/>
    </source>
</evidence>
<evidence type="ECO:0008006" key="6">
    <source>
        <dbReference type="Google" id="ProtNLM"/>
    </source>
</evidence>
<dbReference type="AlphaFoldDB" id="R2P8H1"/>
<dbReference type="EMBL" id="ASWA01000002">
    <property type="protein sequence ID" value="EOT69111.1"/>
    <property type="molecule type" value="Genomic_DNA"/>
</dbReference>
<comment type="caution">
    <text evidence="2">The sequence shown here is derived from an EMBL/GenBank/DDBJ whole genome shotgun (WGS) entry which is preliminary data.</text>
</comment>
<reference evidence="3 5" key="2">
    <citation type="submission" date="2013-03" db="EMBL/GenBank/DDBJ databases">
        <title>The Genome Sequence of Enterococcus malodoratus ATCC_43197 (PacBio/Illumina hybrid assembly).</title>
        <authorList>
            <consortium name="The Broad Institute Genomics Platform"/>
            <consortium name="The Broad Institute Genome Sequencing Center for Infectious Disease"/>
            <person name="Earl A."/>
            <person name="Russ C."/>
            <person name="Gilmore M."/>
            <person name="Surin D."/>
            <person name="Walker B."/>
            <person name="Young S."/>
            <person name="Zeng Q."/>
            <person name="Gargeya S."/>
            <person name="Fitzgerald M."/>
            <person name="Haas B."/>
            <person name="Abouelleil A."/>
            <person name="Allen A.W."/>
            <person name="Alvarado L."/>
            <person name="Arachchi H.M."/>
            <person name="Berlin A.M."/>
            <person name="Chapman S.B."/>
            <person name="Gainer-Dewar J."/>
            <person name="Goldberg J."/>
            <person name="Griggs A."/>
            <person name="Gujja S."/>
            <person name="Hansen M."/>
            <person name="Howarth C."/>
            <person name="Imamovic A."/>
            <person name="Ireland A."/>
            <person name="Larimer J."/>
            <person name="McCowan C."/>
            <person name="Murphy C."/>
            <person name="Pearson M."/>
            <person name="Poon T.W."/>
            <person name="Priest M."/>
            <person name="Roberts A."/>
            <person name="Saif S."/>
            <person name="Shea T."/>
            <person name="Sisk P."/>
            <person name="Sykes S."/>
            <person name="Wortman J."/>
            <person name="Nusbaum C."/>
            <person name="Birren B."/>
        </authorList>
    </citation>
    <scope>NUCLEOTIDE SEQUENCE [LARGE SCALE GENOMIC DNA]</scope>
    <source>
        <strain evidence="3 5">ATCC 43197</strain>
    </source>
</reference>
<accession>R2P8H1</accession>
<evidence type="ECO:0000256" key="1">
    <source>
        <dbReference type="SAM" id="Phobius"/>
    </source>
</evidence>
<keyword evidence="1" id="KW-1133">Transmembrane helix</keyword>
<evidence type="ECO:0000313" key="5">
    <source>
        <dbReference type="Proteomes" id="UP000014148"/>
    </source>
</evidence>
<evidence type="ECO:0000313" key="4">
    <source>
        <dbReference type="Proteomes" id="UP000013783"/>
    </source>
</evidence>
<reference evidence="2 4" key="1">
    <citation type="submission" date="2013-02" db="EMBL/GenBank/DDBJ databases">
        <title>The Genome Sequence of Enterococcus malodoratus ATCC_43197.</title>
        <authorList>
            <consortium name="The Broad Institute Genome Sequencing Platform"/>
            <consortium name="The Broad Institute Genome Sequencing Center for Infectious Disease"/>
            <person name="Earl A.M."/>
            <person name="Gilmore M.S."/>
            <person name="Lebreton F."/>
            <person name="Walker B."/>
            <person name="Young S.K."/>
            <person name="Zeng Q."/>
            <person name="Gargeya S."/>
            <person name="Fitzgerald M."/>
            <person name="Haas B."/>
            <person name="Abouelleil A."/>
            <person name="Alvarado L."/>
            <person name="Arachchi H.M."/>
            <person name="Berlin A.M."/>
            <person name="Chapman S.B."/>
            <person name="Dewar J."/>
            <person name="Goldberg J."/>
            <person name="Griggs A."/>
            <person name="Gujja S."/>
            <person name="Hansen M."/>
            <person name="Howarth C."/>
            <person name="Imamovic A."/>
            <person name="Larimer J."/>
            <person name="McCowan C."/>
            <person name="Murphy C."/>
            <person name="Neiman D."/>
            <person name="Pearson M."/>
            <person name="Priest M."/>
            <person name="Roberts A."/>
            <person name="Saif S."/>
            <person name="Shea T."/>
            <person name="Sisk P."/>
            <person name="Sykes S."/>
            <person name="Wortman J."/>
            <person name="Nusbaum C."/>
            <person name="Birren B."/>
        </authorList>
    </citation>
    <scope>NUCLEOTIDE SEQUENCE [LARGE SCALE GENOMIC DNA]</scope>
    <source>
        <strain evidence="2 4">ATCC 43197</strain>
    </source>
</reference>
<evidence type="ECO:0000313" key="2">
    <source>
        <dbReference type="EMBL" id="EOH80602.1"/>
    </source>
</evidence>
<dbReference type="InterPro" id="IPR010406">
    <property type="entry name" value="DUF1003"/>
</dbReference>
<dbReference type="Pfam" id="PF06210">
    <property type="entry name" value="DUF1003"/>
    <property type="match status" value="1"/>
</dbReference>